<dbReference type="InterPro" id="IPR031348">
    <property type="entry name" value="PigL_N"/>
</dbReference>
<dbReference type="GO" id="GO:0004198">
    <property type="term" value="F:calcium-dependent cysteine-type endopeptidase activity"/>
    <property type="evidence" value="ECO:0007669"/>
    <property type="project" value="InterPro"/>
</dbReference>
<organism evidence="9 10">
    <name type="scientific">Zopfia rhizophila CBS 207.26</name>
    <dbReference type="NCBI Taxonomy" id="1314779"/>
    <lineage>
        <taxon>Eukaryota</taxon>
        <taxon>Fungi</taxon>
        <taxon>Dikarya</taxon>
        <taxon>Ascomycota</taxon>
        <taxon>Pezizomycotina</taxon>
        <taxon>Dothideomycetes</taxon>
        <taxon>Dothideomycetes incertae sedis</taxon>
        <taxon>Zopfiaceae</taxon>
        <taxon>Zopfia</taxon>
    </lineage>
</organism>
<evidence type="ECO:0000256" key="3">
    <source>
        <dbReference type="ARBA" id="ARBA00022801"/>
    </source>
</evidence>
<keyword evidence="4" id="KW-0788">Thiol protease</keyword>
<feature type="domain" description="Calpain catalytic" evidence="8">
    <location>
        <begin position="313"/>
        <end position="574"/>
    </location>
</feature>
<evidence type="ECO:0000256" key="6">
    <source>
        <dbReference type="PROSITE-ProRule" id="PRU00239"/>
    </source>
</evidence>
<dbReference type="PANTHER" id="PTHR10183">
    <property type="entry name" value="CALPAIN"/>
    <property type="match status" value="1"/>
</dbReference>
<proteinExistence type="inferred from homology"/>
<dbReference type="OrthoDB" id="3271094at2759"/>
<reference evidence="9" key="1">
    <citation type="journal article" date="2020" name="Stud. Mycol.">
        <title>101 Dothideomycetes genomes: a test case for predicting lifestyles and emergence of pathogens.</title>
        <authorList>
            <person name="Haridas S."/>
            <person name="Albert R."/>
            <person name="Binder M."/>
            <person name="Bloem J."/>
            <person name="Labutti K."/>
            <person name="Salamov A."/>
            <person name="Andreopoulos B."/>
            <person name="Baker S."/>
            <person name="Barry K."/>
            <person name="Bills G."/>
            <person name="Bluhm B."/>
            <person name="Cannon C."/>
            <person name="Castanera R."/>
            <person name="Culley D."/>
            <person name="Daum C."/>
            <person name="Ezra D."/>
            <person name="Gonzalez J."/>
            <person name="Henrissat B."/>
            <person name="Kuo A."/>
            <person name="Liang C."/>
            <person name="Lipzen A."/>
            <person name="Lutzoni F."/>
            <person name="Magnuson J."/>
            <person name="Mondo S."/>
            <person name="Nolan M."/>
            <person name="Ohm R."/>
            <person name="Pangilinan J."/>
            <person name="Park H.-J."/>
            <person name="Ramirez L."/>
            <person name="Alfaro M."/>
            <person name="Sun H."/>
            <person name="Tritt A."/>
            <person name="Yoshinaga Y."/>
            <person name="Zwiers L.-H."/>
            <person name="Turgeon B."/>
            <person name="Goodwin S."/>
            <person name="Spatafora J."/>
            <person name="Crous P."/>
            <person name="Grigoriev I."/>
        </authorList>
    </citation>
    <scope>NUCLEOTIDE SEQUENCE</scope>
    <source>
        <strain evidence="9">CBS 207.26</strain>
    </source>
</reference>
<name>A0A6A6E4R0_9PEZI</name>
<dbReference type="Gene3D" id="3.90.70.10">
    <property type="entry name" value="Cysteine proteinases"/>
    <property type="match status" value="1"/>
</dbReference>
<evidence type="ECO:0000259" key="8">
    <source>
        <dbReference type="PROSITE" id="PS50203"/>
    </source>
</evidence>
<keyword evidence="7" id="KW-0175">Coiled coil</keyword>
<evidence type="ECO:0000256" key="5">
    <source>
        <dbReference type="PIRSR" id="PIRSR622684-1"/>
    </source>
</evidence>
<keyword evidence="2" id="KW-0645">Protease</keyword>
<dbReference type="SMART" id="SM00230">
    <property type="entry name" value="CysPc"/>
    <property type="match status" value="1"/>
</dbReference>
<evidence type="ECO:0000256" key="7">
    <source>
        <dbReference type="SAM" id="Coils"/>
    </source>
</evidence>
<dbReference type="AlphaFoldDB" id="A0A6A6E4R0"/>
<evidence type="ECO:0000256" key="1">
    <source>
        <dbReference type="ARBA" id="ARBA00007623"/>
    </source>
</evidence>
<accession>A0A6A6E4R0</accession>
<keyword evidence="3" id="KW-0378">Hydrolase</keyword>
<dbReference type="InterPro" id="IPR022684">
    <property type="entry name" value="Calpain_cysteine_protease"/>
</dbReference>
<comment type="caution">
    <text evidence="6">Lacks conserved residue(s) required for the propagation of feature annotation.</text>
</comment>
<comment type="similarity">
    <text evidence="1">Belongs to the peptidase C2 family.</text>
</comment>
<dbReference type="SUPFAM" id="SSF54001">
    <property type="entry name" value="Cysteine proteinases"/>
    <property type="match status" value="1"/>
</dbReference>
<dbReference type="EMBL" id="ML994632">
    <property type="protein sequence ID" value="KAF2185742.1"/>
    <property type="molecule type" value="Genomic_DNA"/>
</dbReference>
<gene>
    <name evidence="9" type="ORF">K469DRAFT_156262</name>
</gene>
<sequence length="627" mass="71076">MATFTFGSVGDIIAICQVVQSAVSALNDARGSAADYQALSRSLSSLAQVLFKIDTLSKNKRCVVNMAGLDQTLKDCFKCLHDFYATIEKYSRALGAQGEKRLMKDIFRKIQWLSEKEDVSNFHRDISTYLAMLQLLLQLAGFEINAADQAALHRRMSDTDGKIAKGFLETYTLLEKIDRAVQLRGEGGVSNAAVAATAALKRLERRATLLVEEREATQDVSKAYEDAVSTCKMKLADVIIEYRRVNKVFADRDFDIDYDLRSGRRHCLESLDNSGAELSPGCVCRIGEIFERPRVLVEFRAETVVSLEGYRHFAVVMTTLQLRPELFHRIFVARDEAVDAYGFVFFRDGEWSHCIIDGRLYLERPEFSNGPAQELSITTKTRISESEYQKLALTGSRALYFAASSNENETAIPLLEKAYARSHGDYGAIQDLYIGDVLEDFTGGVTMETDLSSVLDRDKFWKTTLLKSKDLANQPIVFASNRRIETNNRLAMEDGWALVAVFQAVEVDGYRLLKLLCSNPENWEWAGAWSDGSAEWTPEWMMKLDHRFGDEVITWMSYRDFIRHFSFATIHRLFPSDWQTVQLWAAFEVPCTQDDLRDVFRLSITEVPSEEGTEVVIVLSQLDSSYF</sequence>
<evidence type="ECO:0000313" key="10">
    <source>
        <dbReference type="Proteomes" id="UP000800200"/>
    </source>
</evidence>
<dbReference type="Pfam" id="PF00648">
    <property type="entry name" value="Peptidase_C2"/>
    <property type="match status" value="1"/>
</dbReference>
<feature type="active site" evidence="5">
    <location>
        <position position="519"/>
    </location>
</feature>
<evidence type="ECO:0000256" key="2">
    <source>
        <dbReference type="ARBA" id="ARBA00022670"/>
    </source>
</evidence>
<dbReference type="InterPro" id="IPR001300">
    <property type="entry name" value="Peptidase_C2_calpain_cat"/>
</dbReference>
<dbReference type="Pfam" id="PF17111">
    <property type="entry name" value="PigL_N"/>
    <property type="match status" value="1"/>
</dbReference>
<dbReference type="InterPro" id="IPR038765">
    <property type="entry name" value="Papain-like_cys_pep_sf"/>
</dbReference>
<dbReference type="PANTHER" id="PTHR10183:SF379">
    <property type="entry name" value="CALPAIN-5"/>
    <property type="match status" value="1"/>
</dbReference>
<dbReference type="Proteomes" id="UP000800200">
    <property type="component" value="Unassembled WGS sequence"/>
</dbReference>
<keyword evidence="10" id="KW-1185">Reference proteome</keyword>
<protein>
    <submittedName>
        <fullName evidence="9">Cysteine proteinase</fullName>
    </submittedName>
</protein>
<dbReference type="GO" id="GO:0006508">
    <property type="term" value="P:proteolysis"/>
    <property type="evidence" value="ECO:0007669"/>
    <property type="project" value="UniProtKB-KW"/>
</dbReference>
<evidence type="ECO:0000256" key="4">
    <source>
        <dbReference type="ARBA" id="ARBA00022807"/>
    </source>
</evidence>
<dbReference type="PROSITE" id="PS50203">
    <property type="entry name" value="CALPAIN_CAT"/>
    <property type="match status" value="1"/>
</dbReference>
<evidence type="ECO:0000313" key="9">
    <source>
        <dbReference type="EMBL" id="KAF2185742.1"/>
    </source>
</evidence>
<feature type="coiled-coil region" evidence="7">
    <location>
        <begin position="193"/>
        <end position="220"/>
    </location>
</feature>